<feature type="transmembrane region" description="Helical" evidence="8">
    <location>
        <begin position="176"/>
        <end position="198"/>
    </location>
</feature>
<keyword evidence="6 8" id="KW-0472">Membrane</keyword>
<feature type="transmembrane region" description="Helical" evidence="8">
    <location>
        <begin position="55"/>
        <end position="74"/>
    </location>
</feature>
<dbReference type="InterPro" id="IPR005828">
    <property type="entry name" value="MFS_sugar_transport-like"/>
</dbReference>
<evidence type="ECO:0000256" key="6">
    <source>
        <dbReference type="ARBA" id="ARBA00023136"/>
    </source>
</evidence>
<dbReference type="InterPro" id="IPR050360">
    <property type="entry name" value="MFS_Sugar_Transporters"/>
</dbReference>
<keyword evidence="3 7" id="KW-0813">Transport</keyword>
<evidence type="ECO:0000256" key="4">
    <source>
        <dbReference type="ARBA" id="ARBA00022692"/>
    </source>
</evidence>
<feature type="transmembrane region" description="Helical" evidence="8">
    <location>
        <begin position="394"/>
        <end position="413"/>
    </location>
</feature>
<dbReference type="GO" id="GO:0005886">
    <property type="term" value="C:plasma membrane"/>
    <property type="evidence" value="ECO:0007669"/>
    <property type="project" value="UniProtKB-SubCell"/>
</dbReference>
<sequence length="475" mass="50876">MTMGSSNAQEKKISSAFIYFFGSFGGILFGYDIGVMTGALPFLQNDWGLAGNASIIGWITSSVMFGAIFGGALAGQLSDKLGRRKMILLSALIFVVGSILSGLAPQDGSLYLIAVRVLLGLAVGAASALVPAYMSEMSPARLRGRLSGINQTMIVSGMLLSYVVDFLLKDMPETLAWRLMLSLAAVPAVILFMGVLRLPESPRFLVRHGKIAEARQVLGFIREKHEVEAELKDIQETAQEESAAAAKTSLSTLLSDKYRYLVTAGVGVAAFQQFQGANAIFYYIPLIVEQATGQAASSQLMWPIIQGILLVLGSLVFLAVADRFNRRTLLTLGGTVMGLSFILPAVINSIVPDTDPMMIVGFLCVYVAFYSFTWAPLTWVIVGEIFPLAIRGRASGMASSFNWIGSFLVGLLFPIMTASISQAAVFAIFGCICLLGVAFIRNCVPETRGATLEEIEAAGIAHEKKDEACPATNMG</sequence>
<feature type="transmembrane region" description="Helical" evidence="8">
    <location>
        <begin position="304"/>
        <end position="321"/>
    </location>
</feature>
<evidence type="ECO:0000259" key="9">
    <source>
        <dbReference type="PROSITE" id="PS50850"/>
    </source>
</evidence>
<dbReference type="GO" id="GO:0005351">
    <property type="term" value="F:carbohydrate:proton symporter activity"/>
    <property type="evidence" value="ECO:0007669"/>
    <property type="project" value="TreeGrafter"/>
</dbReference>
<dbReference type="Pfam" id="PF00083">
    <property type="entry name" value="Sugar_tr"/>
    <property type="match status" value="1"/>
</dbReference>
<dbReference type="InterPro" id="IPR003663">
    <property type="entry name" value="Sugar/inositol_transpt"/>
</dbReference>
<evidence type="ECO:0000313" key="11">
    <source>
        <dbReference type="Proteomes" id="UP000183469"/>
    </source>
</evidence>
<dbReference type="PANTHER" id="PTHR48022">
    <property type="entry name" value="PLASTIDIC GLUCOSE TRANSPORTER 4"/>
    <property type="match status" value="1"/>
</dbReference>
<dbReference type="Proteomes" id="UP000183469">
    <property type="component" value="Unassembled WGS sequence"/>
</dbReference>
<evidence type="ECO:0000256" key="7">
    <source>
        <dbReference type="RuleBase" id="RU003346"/>
    </source>
</evidence>
<dbReference type="PROSITE" id="PS00217">
    <property type="entry name" value="SUGAR_TRANSPORT_2"/>
    <property type="match status" value="1"/>
</dbReference>
<feature type="transmembrane region" description="Helical" evidence="8">
    <location>
        <begin position="86"/>
        <end position="104"/>
    </location>
</feature>
<reference evidence="10 11" key="1">
    <citation type="submission" date="2016-10" db="EMBL/GenBank/DDBJ databases">
        <authorList>
            <person name="de Groot N.N."/>
        </authorList>
    </citation>
    <scope>NUCLEOTIDE SEQUENCE [LARGE SCALE GENOMIC DNA]</scope>
    <source>
        <strain evidence="10 11">DSM 2872</strain>
    </source>
</reference>
<evidence type="ECO:0000256" key="8">
    <source>
        <dbReference type="SAM" id="Phobius"/>
    </source>
</evidence>
<organism evidence="10 11">
    <name type="scientific">Selenomonas ruminantium</name>
    <dbReference type="NCBI Taxonomy" id="971"/>
    <lineage>
        <taxon>Bacteria</taxon>
        <taxon>Bacillati</taxon>
        <taxon>Bacillota</taxon>
        <taxon>Negativicutes</taxon>
        <taxon>Selenomonadales</taxon>
        <taxon>Selenomonadaceae</taxon>
        <taxon>Selenomonas</taxon>
    </lineage>
</organism>
<name>A0A1H3WZ98_SELRU</name>
<protein>
    <submittedName>
        <fullName evidence="10">MFS transporter, sugar porter (SP) family</fullName>
    </submittedName>
</protein>
<dbReference type="PANTHER" id="PTHR48022:SF2">
    <property type="entry name" value="PLASTIDIC GLUCOSE TRANSPORTER 4"/>
    <property type="match status" value="1"/>
</dbReference>
<dbReference type="InterPro" id="IPR036259">
    <property type="entry name" value="MFS_trans_sf"/>
</dbReference>
<gene>
    <name evidence="10" type="ORF">SAMN05660648_01240</name>
</gene>
<evidence type="ECO:0000313" key="10">
    <source>
        <dbReference type="EMBL" id="SDZ91578.1"/>
    </source>
</evidence>
<dbReference type="AlphaFoldDB" id="A0A1H3WZ98"/>
<proteinExistence type="inferred from homology"/>
<feature type="transmembrane region" description="Helical" evidence="8">
    <location>
        <begin position="357"/>
        <end position="382"/>
    </location>
</feature>
<dbReference type="PROSITE" id="PS50850">
    <property type="entry name" value="MFS"/>
    <property type="match status" value="1"/>
</dbReference>
<comment type="similarity">
    <text evidence="2 7">Belongs to the major facilitator superfamily. Sugar transporter (TC 2.A.1.1) family.</text>
</comment>
<dbReference type="RefSeq" id="WP_081349993.1">
    <property type="nucleotide sequence ID" value="NZ_FNQG01000004.1"/>
</dbReference>
<dbReference type="NCBIfam" id="TIGR00879">
    <property type="entry name" value="SP"/>
    <property type="match status" value="1"/>
</dbReference>
<dbReference type="EMBL" id="FNQG01000004">
    <property type="protein sequence ID" value="SDZ91578.1"/>
    <property type="molecule type" value="Genomic_DNA"/>
</dbReference>
<feature type="transmembrane region" description="Helical" evidence="8">
    <location>
        <begin position="16"/>
        <end position="43"/>
    </location>
</feature>
<dbReference type="PRINTS" id="PR00171">
    <property type="entry name" value="SUGRTRNSPORT"/>
</dbReference>
<feature type="transmembrane region" description="Helical" evidence="8">
    <location>
        <begin position="419"/>
        <end position="440"/>
    </location>
</feature>
<dbReference type="InterPro" id="IPR005829">
    <property type="entry name" value="Sugar_transporter_CS"/>
</dbReference>
<dbReference type="InterPro" id="IPR020846">
    <property type="entry name" value="MFS_dom"/>
</dbReference>
<comment type="subcellular location">
    <subcellularLocation>
        <location evidence="1">Cell membrane</location>
        <topology evidence="1">Multi-pass membrane protein</topology>
    </subcellularLocation>
</comment>
<feature type="domain" description="Major facilitator superfamily (MFS) profile" evidence="9">
    <location>
        <begin position="18"/>
        <end position="448"/>
    </location>
</feature>
<evidence type="ECO:0000256" key="2">
    <source>
        <dbReference type="ARBA" id="ARBA00010992"/>
    </source>
</evidence>
<evidence type="ECO:0000256" key="5">
    <source>
        <dbReference type="ARBA" id="ARBA00022989"/>
    </source>
</evidence>
<dbReference type="PROSITE" id="PS00216">
    <property type="entry name" value="SUGAR_TRANSPORT_1"/>
    <property type="match status" value="1"/>
</dbReference>
<dbReference type="FunFam" id="1.20.1250.20:FF:000134">
    <property type="entry name" value="MFS sugar transporter protein"/>
    <property type="match status" value="1"/>
</dbReference>
<dbReference type="SUPFAM" id="SSF103473">
    <property type="entry name" value="MFS general substrate transporter"/>
    <property type="match status" value="1"/>
</dbReference>
<feature type="transmembrane region" description="Helical" evidence="8">
    <location>
        <begin position="146"/>
        <end position="164"/>
    </location>
</feature>
<keyword evidence="4 8" id="KW-0812">Transmembrane</keyword>
<feature type="transmembrane region" description="Helical" evidence="8">
    <location>
        <begin position="260"/>
        <end position="284"/>
    </location>
</feature>
<evidence type="ECO:0000256" key="3">
    <source>
        <dbReference type="ARBA" id="ARBA00022448"/>
    </source>
</evidence>
<feature type="transmembrane region" description="Helical" evidence="8">
    <location>
        <begin position="110"/>
        <end position="134"/>
    </location>
</feature>
<accession>A0A1H3WZ98</accession>
<keyword evidence="5 8" id="KW-1133">Transmembrane helix</keyword>
<feature type="transmembrane region" description="Helical" evidence="8">
    <location>
        <begin position="328"/>
        <end position="351"/>
    </location>
</feature>
<evidence type="ECO:0000256" key="1">
    <source>
        <dbReference type="ARBA" id="ARBA00004651"/>
    </source>
</evidence>
<dbReference type="Gene3D" id="1.20.1250.20">
    <property type="entry name" value="MFS general substrate transporter like domains"/>
    <property type="match status" value="1"/>
</dbReference>